<dbReference type="KEGG" id="bok:DM82_4334"/>
<dbReference type="AlphaFoldDB" id="A0AAI8FS68"/>
<organism evidence="1 2">
    <name type="scientific">Burkholderia oklahomensis</name>
    <dbReference type="NCBI Taxonomy" id="342113"/>
    <lineage>
        <taxon>Bacteria</taxon>
        <taxon>Pseudomonadati</taxon>
        <taxon>Pseudomonadota</taxon>
        <taxon>Betaproteobacteria</taxon>
        <taxon>Burkholderiales</taxon>
        <taxon>Burkholderiaceae</taxon>
        <taxon>Burkholderia</taxon>
        <taxon>pseudomallei group</taxon>
    </lineage>
</organism>
<name>A0AAI8FS68_9BURK</name>
<protein>
    <submittedName>
        <fullName evidence="1">Uncharacterized protein</fullName>
    </submittedName>
</protein>
<reference evidence="1 2" key="1">
    <citation type="submission" date="2014-06" db="EMBL/GenBank/DDBJ databases">
        <authorList>
            <person name="Bishop-Lilly K.A."/>
            <person name="Broomall S.M."/>
            <person name="Chain P.S."/>
            <person name="Chertkov O."/>
            <person name="Coyne S.R."/>
            <person name="Daligault H.E."/>
            <person name="Davenport K.W."/>
            <person name="Erkkila T."/>
            <person name="Frey K.G."/>
            <person name="Gibbons H.S."/>
            <person name="Gu W."/>
            <person name="Jaissle J."/>
            <person name="Johnson S.L."/>
            <person name="Koroleva G.I."/>
            <person name="Ladner J.T."/>
            <person name="Lo C.-C."/>
            <person name="Minogue T.D."/>
            <person name="Munk C."/>
            <person name="Palacios G.F."/>
            <person name="Redden C.L."/>
            <person name="Rosenzweig C.N."/>
            <person name="Scholz M.B."/>
            <person name="Teshima H."/>
            <person name="Xu Y."/>
        </authorList>
    </citation>
    <scope>NUCLEOTIDE SEQUENCE [LARGE SCALE GENOMIC DNA]</scope>
    <source>
        <strain evidence="1 2">EO147</strain>
    </source>
</reference>
<gene>
    <name evidence="1" type="ORF">DM82_4334</name>
</gene>
<proteinExistence type="predicted"/>
<accession>A0AAI8FS68</accession>
<dbReference type="Proteomes" id="UP000029424">
    <property type="component" value="Chromosome 2"/>
</dbReference>
<evidence type="ECO:0000313" key="1">
    <source>
        <dbReference type="EMBL" id="AIO70745.1"/>
    </source>
</evidence>
<dbReference type="RefSeq" id="WP_010107795.1">
    <property type="nucleotide sequence ID" value="NZ_CP008727.1"/>
</dbReference>
<evidence type="ECO:0000313" key="2">
    <source>
        <dbReference type="Proteomes" id="UP000029424"/>
    </source>
</evidence>
<sequence>MSTIKKTINDLAMTRDAKFRANAGATITLHDDGSKYPIRVEVDAQWFSSSELREAAKLFKKLAKQIEAEGRAA</sequence>
<dbReference type="EMBL" id="CP008727">
    <property type="protein sequence ID" value="AIO70745.1"/>
    <property type="molecule type" value="Genomic_DNA"/>
</dbReference>
<keyword evidence="2" id="KW-1185">Reference proteome</keyword>